<dbReference type="RefSeq" id="WP_089817085.1">
    <property type="nucleotide sequence ID" value="NZ_FOZK01000002.1"/>
</dbReference>
<dbReference type="Pfam" id="PF00106">
    <property type="entry name" value="adh_short"/>
    <property type="match status" value="1"/>
</dbReference>
<dbReference type="InterPro" id="IPR036291">
    <property type="entry name" value="NAD(P)-bd_dom_sf"/>
</dbReference>
<reference evidence="1 2" key="1">
    <citation type="submission" date="2016-10" db="EMBL/GenBank/DDBJ databases">
        <authorList>
            <person name="de Groot N.N."/>
        </authorList>
    </citation>
    <scope>NUCLEOTIDE SEQUENCE [LARGE SCALE GENOMIC DNA]</scope>
    <source>
        <strain evidence="1 2">CGMCC 1.10457</strain>
    </source>
</reference>
<protein>
    <submittedName>
        <fullName evidence="1">NADP-dependent 3-hydroxy acid dehydrogenase YdfG</fullName>
    </submittedName>
</protein>
<dbReference type="InterPro" id="IPR002347">
    <property type="entry name" value="SDR_fam"/>
</dbReference>
<dbReference type="PANTHER" id="PTHR43431">
    <property type="entry name" value="OXIDOREDUCTASE, SHORT CHAIN DEHYDROGENASE/REDUCTASE FAMILY (AFU_ORTHOLOGUE AFUA_5G14000)"/>
    <property type="match status" value="1"/>
</dbReference>
<proteinExistence type="predicted"/>
<dbReference type="SUPFAM" id="SSF51735">
    <property type="entry name" value="NAD(P)-binding Rossmann-fold domains"/>
    <property type="match status" value="1"/>
</dbReference>
<dbReference type="PRINTS" id="PR00081">
    <property type="entry name" value="GDHRDH"/>
</dbReference>
<keyword evidence="2" id="KW-1185">Reference proteome</keyword>
<sequence>MVRTAVVAGVGPGLGESVARTFAAEGCEVGLFARSSEYIEGLADELGETAGDGLAVPTDLADPNQIAAGFDRVRDAFGAVDVLVYNASAAPWKGLRAVGDAEFETALDVGPRGALHCSQEAVEDMLAAEGGTIIFTGATSSVRGKDGAIGFSAAKFAVRGMAESMARELGPDGIHVAHVVVDGQILTPGAAERAGDRPEEAFLDPDAIAEEYWHLVEQDRSAWTLELDLRPHVEEF</sequence>
<dbReference type="EMBL" id="FOZK01000002">
    <property type="protein sequence ID" value="SFS03384.1"/>
    <property type="molecule type" value="Genomic_DNA"/>
</dbReference>
<dbReference type="Gene3D" id="3.40.50.720">
    <property type="entry name" value="NAD(P)-binding Rossmann-like Domain"/>
    <property type="match status" value="1"/>
</dbReference>
<evidence type="ECO:0000313" key="2">
    <source>
        <dbReference type="Proteomes" id="UP000199062"/>
    </source>
</evidence>
<dbReference type="AlphaFoldDB" id="A0A1I6LIU7"/>
<gene>
    <name evidence="1" type="ORF">SAMN05216559_2778</name>
</gene>
<dbReference type="OrthoDB" id="176960at2157"/>
<dbReference type="PANTHER" id="PTHR43431:SF7">
    <property type="entry name" value="OXIDOREDUCTASE, SHORT CHAIN DEHYDROGENASE_REDUCTASE FAMILY (AFU_ORTHOLOGUE AFUA_5G14000)"/>
    <property type="match status" value="1"/>
</dbReference>
<accession>A0A1I6LIU7</accession>
<dbReference type="Proteomes" id="UP000199062">
    <property type="component" value="Unassembled WGS sequence"/>
</dbReference>
<name>A0A1I6LIU7_9EURY</name>
<dbReference type="STRING" id="767519.SAMN05216559_2778"/>
<evidence type="ECO:0000313" key="1">
    <source>
        <dbReference type="EMBL" id="SFS03384.1"/>
    </source>
</evidence>
<organism evidence="1 2">
    <name type="scientific">Halomicrobium zhouii</name>
    <dbReference type="NCBI Taxonomy" id="767519"/>
    <lineage>
        <taxon>Archaea</taxon>
        <taxon>Methanobacteriati</taxon>
        <taxon>Methanobacteriota</taxon>
        <taxon>Stenosarchaea group</taxon>
        <taxon>Halobacteria</taxon>
        <taxon>Halobacteriales</taxon>
        <taxon>Haloarculaceae</taxon>
        <taxon>Halomicrobium</taxon>
    </lineage>
</organism>